<name>A0A8I0ZQY2_RHOER</name>
<proteinExistence type="predicted"/>
<reference evidence="1 2" key="1">
    <citation type="submission" date="2020-12" db="EMBL/GenBank/DDBJ databases">
        <title>Draft genome sequence of furan degrading bacterial strain FUR100.</title>
        <authorList>
            <person name="Woiski C."/>
        </authorList>
    </citation>
    <scope>NUCLEOTIDE SEQUENCE [LARGE SCALE GENOMIC DNA]</scope>
    <source>
        <strain evidence="1 2">FUR100</strain>
    </source>
</reference>
<dbReference type="RefSeq" id="WP_197940419.1">
    <property type="nucleotide sequence ID" value="NZ_JAECSB010000011.1"/>
</dbReference>
<evidence type="ECO:0000313" key="1">
    <source>
        <dbReference type="EMBL" id="MBH5141178.1"/>
    </source>
</evidence>
<dbReference type="Proteomes" id="UP000627573">
    <property type="component" value="Unassembled WGS sequence"/>
</dbReference>
<organism evidence="1 2">
    <name type="scientific">Rhodococcus erythropolis</name>
    <name type="common">Arthrobacter picolinophilus</name>
    <dbReference type="NCBI Taxonomy" id="1833"/>
    <lineage>
        <taxon>Bacteria</taxon>
        <taxon>Bacillati</taxon>
        <taxon>Actinomycetota</taxon>
        <taxon>Actinomycetes</taxon>
        <taxon>Mycobacteriales</taxon>
        <taxon>Nocardiaceae</taxon>
        <taxon>Rhodococcus</taxon>
        <taxon>Rhodococcus erythropolis group</taxon>
    </lineage>
</organism>
<sequence>MAVLLEKKADEVKVGYFGDLRLIRNDIIHHKAQVTEADRSKCSVLQWFDRGNEIELNNSHYTELFDKFPWNKFGATTPEPASPTPVNTTIPNSPLAALQWLQRNGGFVR</sequence>
<evidence type="ECO:0000313" key="2">
    <source>
        <dbReference type="Proteomes" id="UP000627573"/>
    </source>
</evidence>
<dbReference type="EMBL" id="JAECSB010000011">
    <property type="protein sequence ID" value="MBH5141178.1"/>
    <property type="molecule type" value="Genomic_DNA"/>
</dbReference>
<comment type="caution">
    <text evidence="1">The sequence shown here is derived from an EMBL/GenBank/DDBJ whole genome shotgun (WGS) entry which is preliminary data.</text>
</comment>
<dbReference type="AlphaFoldDB" id="A0A8I0ZQY2"/>
<protein>
    <submittedName>
        <fullName evidence="1">Uncharacterized protein</fullName>
    </submittedName>
</protein>
<gene>
    <name evidence="1" type="ORF">I3517_00915</name>
</gene>
<keyword evidence="2" id="KW-1185">Reference proteome</keyword>
<accession>A0A8I0ZQY2</accession>